<keyword evidence="7" id="KW-1185">Reference proteome</keyword>
<dbReference type="Gene3D" id="2.40.170.20">
    <property type="entry name" value="TonB-dependent receptor, beta-barrel domain"/>
    <property type="match status" value="1"/>
</dbReference>
<dbReference type="PANTHER" id="PTHR40980">
    <property type="entry name" value="PLUG DOMAIN-CONTAINING PROTEIN"/>
    <property type="match status" value="1"/>
</dbReference>
<comment type="subcellular location">
    <subcellularLocation>
        <location evidence="1">Cell outer membrane</location>
    </subcellularLocation>
</comment>
<dbReference type="SUPFAM" id="SSF56935">
    <property type="entry name" value="Porins"/>
    <property type="match status" value="1"/>
</dbReference>
<evidence type="ECO:0000256" key="2">
    <source>
        <dbReference type="ARBA" id="ARBA00023136"/>
    </source>
</evidence>
<evidence type="ECO:0000313" key="6">
    <source>
        <dbReference type="EMBL" id="GGH70770.1"/>
    </source>
</evidence>
<keyword evidence="6" id="KW-0675">Receptor</keyword>
<dbReference type="Pfam" id="PF13620">
    <property type="entry name" value="CarboxypepD_reg"/>
    <property type="match status" value="1"/>
</dbReference>
<dbReference type="EMBL" id="BMIB01000003">
    <property type="protein sequence ID" value="GGH70770.1"/>
    <property type="molecule type" value="Genomic_DNA"/>
</dbReference>
<evidence type="ECO:0000256" key="1">
    <source>
        <dbReference type="ARBA" id="ARBA00004442"/>
    </source>
</evidence>
<evidence type="ECO:0000256" key="4">
    <source>
        <dbReference type="SAM" id="SignalP"/>
    </source>
</evidence>
<feature type="domain" description="Outer membrane protein beta-barrel" evidence="5">
    <location>
        <begin position="395"/>
        <end position="801"/>
    </location>
</feature>
<reference evidence="6" key="2">
    <citation type="submission" date="2020-09" db="EMBL/GenBank/DDBJ databases">
        <authorList>
            <person name="Sun Q."/>
            <person name="Zhou Y."/>
        </authorList>
    </citation>
    <scope>NUCLEOTIDE SEQUENCE</scope>
    <source>
        <strain evidence="6">CGMCC 1.15290</strain>
    </source>
</reference>
<gene>
    <name evidence="6" type="ORF">GCM10011379_29380</name>
</gene>
<dbReference type="InterPro" id="IPR036942">
    <property type="entry name" value="Beta-barrel_TonB_sf"/>
</dbReference>
<dbReference type="InterPro" id="IPR013784">
    <property type="entry name" value="Carb-bd-like_fold"/>
</dbReference>
<reference evidence="6" key="1">
    <citation type="journal article" date="2014" name="Int. J. Syst. Evol. Microbiol.">
        <title>Complete genome sequence of Corynebacterium casei LMG S-19264T (=DSM 44701T), isolated from a smear-ripened cheese.</title>
        <authorList>
            <consortium name="US DOE Joint Genome Institute (JGI-PGF)"/>
            <person name="Walter F."/>
            <person name="Albersmeier A."/>
            <person name="Kalinowski J."/>
            <person name="Ruckert C."/>
        </authorList>
    </citation>
    <scope>NUCLEOTIDE SEQUENCE</scope>
    <source>
        <strain evidence="6">CGMCC 1.15290</strain>
    </source>
</reference>
<proteinExistence type="predicted"/>
<dbReference type="Gene3D" id="2.60.40.1120">
    <property type="entry name" value="Carboxypeptidase-like, regulatory domain"/>
    <property type="match status" value="1"/>
</dbReference>
<name>A0A917J037_9BACT</name>
<dbReference type="Gene3D" id="2.170.130.10">
    <property type="entry name" value="TonB-dependent receptor, plug domain"/>
    <property type="match status" value="1"/>
</dbReference>
<dbReference type="AlphaFoldDB" id="A0A917J037"/>
<evidence type="ECO:0000256" key="3">
    <source>
        <dbReference type="ARBA" id="ARBA00023237"/>
    </source>
</evidence>
<keyword evidence="2" id="KW-0472">Membrane</keyword>
<dbReference type="Proteomes" id="UP000627292">
    <property type="component" value="Unassembled WGS sequence"/>
</dbReference>
<dbReference type="GO" id="GO:0030246">
    <property type="term" value="F:carbohydrate binding"/>
    <property type="evidence" value="ECO:0007669"/>
    <property type="project" value="InterPro"/>
</dbReference>
<protein>
    <submittedName>
        <fullName evidence="6">TonB-dependent receptor</fullName>
    </submittedName>
</protein>
<feature type="signal peptide" evidence="4">
    <location>
        <begin position="1"/>
        <end position="31"/>
    </location>
</feature>
<feature type="chain" id="PRO_5036696345" evidence="4">
    <location>
        <begin position="32"/>
        <end position="828"/>
    </location>
</feature>
<sequence>MTTTSKHITVRKFTPIFLLLLVLSARQVLQAQVPAGSLSGRVLGKQHPLEAATVQLLKAKDSSLIKTAVSDKAGVYTIAGVVPGSYLVAVEAVGYEKRYSPLITVTKATQQLQVADIQPELAKAALEGVTVTAKKQLIEQKLDKTIVNVDASPTNAGLSALDVLEKSPGITVDKDGNISLKGKAGVLVLVDGKPTYLSGTDLVNILKNMPSSNLDQVEIMTNPPARYDAAGNSGVINLRTKKTKITGFNGSVTLGAGMGLRPKSNNSINLNYRTGKVNLFGNYSHYWNKNQQDTRITRNFRNQSTEEIMSVFTQRTVMKRNNQSHNFKAGVDYYLTSKTTIGGVVTGFFNPRVSDNDNVTQITKPGAVQVDSITVADYNDKGHFNNLGANVNLRHQFDSTGREFTADVDYLQYKGENNQYFRNIFYNGGWSKTRADEYMNGALPSDIRIYSAKADYTHPMKDKSKLEAGVKTSVVKTDNDARYTVQNLATGNWDTDKGRSNHFVYRENINAAYANYSRPLSKKWSAQLGVRVENTNARGEQLTTGEVFNRNYTQLFPTAYIGYTANGKNQFALSYGRRIQRPDYEDMNPFYYFLDKYTFEKGNPSLRPQFSHNIELNHTWNSFLTSGIGYSQTNDIIMDVLEQVDSITTTYQTKSNIAKTKVYTASISANMPVTKWWKANIYAQANHSRFSGVVNNGYLEVNGNAFMTNISNQFQIGKTWNLELSGFFRSSAVEGVIVSKPMGALNFAVSKQIMNKKGSLRLNIRDFLNVQAFRGYSRYQNVDINIYNQWDNRVVNVSFTYRFSKGQAAQQRKRGGAGDEQNRVKGDN</sequence>
<dbReference type="SUPFAM" id="SSF49452">
    <property type="entry name" value="Starch-binding domain-like"/>
    <property type="match status" value="1"/>
</dbReference>
<accession>A0A917J037</accession>
<dbReference type="InterPro" id="IPR037066">
    <property type="entry name" value="Plug_dom_sf"/>
</dbReference>
<dbReference type="Pfam" id="PF14905">
    <property type="entry name" value="OMP_b-brl_3"/>
    <property type="match status" value="1"/>
</dbReference>
<dbReference type="PANTHER" id="PTHR40980:SF4">
    <property type="entry name" value="TONB-DEPENDENT RECEPTOR-LIKE BETA-BARREL DOMAIN-CONTAINING PROTEIN"/>
    <property type="match status" value="1"/>
</dbReference>
<keyword evidence="3" id="KW-0998">Cell outer membrane</keyword>
<dbReference type="InterPro" id="IPR041700">
    <property type="entry name" value="OMP_b-brl_3"/>
</dbReference>
<comment type="caution">
    <text evidence="6">The sequence shown here is derived from an EMBL/GenBank/DDBJ whole genome shotgun (WGS) entry which is preliminary data.</text>
</comment>
<evidence type="ECO:0000313" key="7">
    <source>
        <dbReference type="Proteomes" id="UP000627292"/>
    </source>
</evidence>
<organism evidence="6 7">
    <name type="scientific">Filimonas zeae</name>
    <dbReference type="NCBI Taxonomy" id="1737353"/>
    <lineage>
        <taxon>Bacteria</taxon>
        <taxon>Pseudomonadati</taxon>
        <taxon>Bacteroidota</taxon>
        <taxon>Chitinophagia</taxon>
        <taxon>Chitinophagales</taxon>
        <taxon>Chitinophagaceae</taxon>
        <taxon>Filimonas</taxon>
    </lineage>
</organism>
<evidence type="ECO:0000259" key="5">
    <source>
        <dbReference type="Pfam" id="PF14905"/>
    </source>
</evidence>
<dbReference type="GO" id="GO:0009279">
    <property type="term" value="C:cell outer membrane"/>
    <property type="evidence" value="ECO:0007669"/>
    <property type="project" value="UniProtKB-SubCell"/>
</dbReference>
<keyword evidence="4" id="KW-0732">Signal</keyword>